<dbReference type="PANTHER" id="PTHR22692">
    <property type="entry name" value="MYOSIN VII, XV"/>
    <property type="match status" value="1"/>
</dbReference>
<dbReference type="Gene3D" id="2.30.29.30">
    <property type="entry name" value="Pleckstrin-homology domain (PH domain)/Phosphotyrosine-binding domain (PTB)"/>
    <property type="match status" value="2"/>
</dbReference>
<dbReference type="InterPro" id="IPR014352">
    <property type="entry name" value="FERM/acyl-CoA-bd_prot_sf"/>
</dbReference>
<dbReference type="SUPFAM" id="SSF50044">
    <property type="entry name" value="SH3-domain"/>
    <property type="match status" value="1"/>
</dbReference>
<dbReference type="CDD" id="cd17093">
    <property type="entry name" value="FERM2_F1_Myosin-VII"/>
    <property type="match status" value="1"/>
</dbReference>
<dbReference type="PANTHER" id="PTHR22692:SF34">
    <property type="entry name" value="MYOSIN VIIA"/>
    <property type="match status" value="1"/>
</dbReference>
<dbReference type="InterPro" id="IPR035963">
    <property type="entry name" value="FERM_2"/>
</dbReference>
<dbReference type="CDD" id="cd13198">
    <property type="entry name" value="FERM_C1_MyoVII"/>
    <property type="match status" value="1"/>
</dbReference>
<dbReference type="Gene3D" id="1.20.5.190">
    <property type="match status" value="2"/>
</dbReference>
<keyword evidence="10 12" id="KW-0009">Actin-binding</keyword>
<feature type="domain" description="FERM" evidence="15">
    <location>
        <begin position="1237"/>
        <end position="1541"/>
    </location>
</feature>
<evidence type="ECO:0000256" key="6">
    <source>
        <dbReference type="ARBA" id="ARBA00022741"/>
    </source>
</evidence>
<evidence type="ECO:0000256" key="3">
    <source>
        <dbReference type="ARBA" id="ARBA00022443"/>
    </source>
</evidence>
<dbReference type="Gene3D" id="6.20.240.20">
    <property type="match status" value="1"/>
</dbReference>
<dbReference type="GO" id="GO:0030182">
    <property type="term" value="P:neuron differentiation"/>
    <property type="evidence" value="ECO:0007669"/>
    <property type="project" value="UniProtKB-ARBA"/>
</dbReference>
<feature type="binding site" evidence="12">
    <location>
        <begin position="158"/>
        <end position="165"/>
    </location>
    <ligand>
        <name>ATP</name>
        <dbReference type="ChEBI" id="CHEBI:30616"/>
    </ligand>
</feature>
<evidence type="ECO:0000256" key="2">
    <source>
        <dbReference type="ARBA" id="ARBA00008314"/>
    </source>
</evidence>
<dbReference type="CDD" id="cd13199">
    <property type="entry name" value="FERM_C2_MyoVII"/>
    <property type="match status" value="1"/>
</dbReference>
<dbReference type="SUPFAM" id="SSF54236">
    <property type="entry name" value="Ubiquitin-like"/>
    <property type="match status" value="2"/>
</dbReference>
<keyword evidence="9 12" id="KW-0505">Motor protein</keyword>
<feature type="region of interest" description="Disordered" evidence="13">
    <location>
        <begin position="877"/>
        <end position="922"/>
    </location>
</feature>
<dbReference type="PRINTS" id="PR00193">
    <property type="entry name" value="MYOSINHEAVY"/>
</dbReference>
<evidence type="ECO:0000259" key="16">
    <source>
        <dbReference type="PROSITE" id="PS51016"/>
    </source>
</evidence>
<dbReference type="GO" id="GO:0007605">
    <property type="term" value="P:sensory perception of sound"/>
    <property type="evidence" value="ECO:0007669"/>
    <property type="project" value="UniProtKB-ARBA"/>
</dbReference>
<dbReference type="InterPro" id="IPR019748">
    <property type="entry name" value="FERM_central"/>
</dbReference>
<feature type="compositionally biased region" description="Basic and acidic residues" evidence="13">
    <location>
        <begin position="890"/>
        <end position="901"/>
    </location>
</feature>
<dbReference type="InterPro" id="IPR027417">
    <property type="entry name" value="P-loop_NTPase"/>
</dbReference>
<dbReference type="InterPro" id="IPR036028">
    <property type="entry name" value="SH3-like_dom_sf"/>
</dbReference>
<dbReference type="Gene3D" id="3.10.20.90">
    <property type="entry name" value="Phosphatidylinositol 3-kinase Catalytic Subunit, Chain A, domain 1"/>
    <property type="match status" value="2"/>
</dbReference>
<protein>
    <submittedName>
        <fullName evidence="18">Myosin VIIA</fullName>
    </submittedName>
</protein>
<organism evidence="18 19">
    <name type="scientific">Sparus aurata</name>
    <name type="common">Gilthead sea bream</name>
    <dbReference type="NCBI Taxonomy" id="8175"/>
    <lineage>
        <taxon>Eukaryota</taxon>
        <taxon>Metazoa</taxon>
        <taxon>Chordata</taxon>
        <taxon>Craniata</taxon>
        <taxon>Vertebrata</taxon>
        <taxon>Euteleostomi</taxon>
        <taxon>Actinopterygii</taxon>
        <taxon>Neopterygii</taxon>
        <taxon>Teleostei</taxon>
        <taxon>Neoteleostei</taxon>
        <taxon>Acanthomorphata</taxon>
        <taxon>Eupercaria</taxon>
        <taxon>Spariformes</taxon>
        <taxon>Sparidae</taxon>
        <taxon>Sparus</taxon>
    </lineage>
</organism>
<feature type="domain" description="MyTH4" evidence="16">
    <location>
        <begin position="1031"/>
        <end position="1232"/>
    </location>
</feature>
<feature type="domain" description="FERM" evidence="15">
    <location>
        <begin position="1808"/>
        <end position="2111"/>
    </location>
</feature>
<reference evidence="18" key="1">
    <citation type="submission" date="2021-04" db="EMBL/GenBank/DDBJ databases">
        <authorList>
            <consortium name="Wellcome Sanger Institute Data Sharing"/>
        </authorList>
    </citation>
    <scope>NUCLEOTIDE SEQUENCE [LARGE SCALE GENOMIC DNA]</scope>
</reference>
<dbReference type="CDD" id="cd14473">
    <property type="entry name" value="FERM_B-lobe"/>
    <property type="match status" value="2"/>
</dbReference>
<dbReference type="SUPFAM" id="SSF47031">
    <property type="entry name" value="Second domain of FERM"/>
    <property type="match status" value="2"/>
</dbReference>
<dbReference type="GO" id="GO:0045177">
    <property type="term" value="C:apical part of cell"/>
    <property type="evidence" value="ECO:0007669"/>
    <property type="project" value="UniProtKB-ARBA"/>
</dbReference>
<dbReference type="Pfam" id="PF00612">
    <property type="entry name" value="IQ"/>
    <property type="match status" value="3"/>
</dbReference>
<dbReference type="CDD" id="cd01381">
    <property type="entry name" value="MYSc_Myo7"/>
    <property type="match status" value="1"/>
</dbReference>
<name>A0A671TUX3_SPAAU</name>
<dbReference type="GO" id="GO:0005737">
    <property type="term" value="C:cytoplasm"/>
    <property type="evidence" value="ECO:0007669"/>
    <property type="project" value="UniProtKB-SubCell"/>
</dbReference>
<evidence type="ECO:0000256" key="1">
    <source>
        <dbReference type="ARBA" id="ARBA00004496"/>
    </source>
</evidence>
<gene>
    <name evidence="18" type="primary">MYO7A</name>
    <name evidence="18" type="synonym">myo7ab</name>
</gene>
<dbReference type="InterPro" id="IPR029071">
    <property type="entry name" value="Ubiquitin-like_domsf"/>
</dbReference>
<dbReference type="SMART" id="SM00015">
    <property type="entry name" value="IQ"/>
    <property type="match status" value="4"/>
</dbReference>
<dbReference type="GO" id="GO:0005524">
    <property type="term" value="F:ATP binding"/>
    <property type="evidence" value="ECO:0007669"/>
    <property type="project" value="UniProtKB-UniRule"/>
</dbReference>
<dbReference type="InterPro" id="IPR000857">
    <property type="entry name" value="MyTH4_dom"/>
</dbReference>
<evidence type="ECO:0000259" key="15">
    <source>
        <dbReference type="PROSITE" id="PS50057"/>
    </source>
</evidence>
<dbReference type="GO" id="GO:0007423">
    <property type="term" value="P:sensory organ development"/>
    <property type="evidence" value="ECO:0007669"/>
    <property type="project" value="UniProtKB-ARBA"/>
</dbReference>
<dbReference type="InterPro" id="IPR051567">
    <property type="entry name" value="Unconventional_Myosin_ATPase"/>
</dbReference>
<keyword evidence="7 12" id="KW-0067">ATP-binding</keyword>
<evidence type="ECO:0000256" key="4">
    <source>
        <dbReference type="ARBA" id="ARBA00022490"/>
    </source>
</evidence>
<feature type="domain" description="Myosin motor" evidence="17">
    <location>
        <begin position="65"/>
        <end position="745"/>
    </location>
</feature>
<dbReference type="Pfam" id="PF24123">
    <property type="entry name" value="Myosin_VII_N"/>
    <property type="match status" value="1"/>
</dbReference>
<evidence type="ECO:0000256" key="10">
    <source>
        <dbReference type="ARBA" id="ARBA00023203"/>
    </source>
</evidence>
<feature type="domain" description="SH3" evidence="14">
    <location>
        <begin position="1539"/>
        <end position="1606"/>
    </location>
</feature>
<reference evidence="18" key="2">
    <citation type="submission" date="2025-08" db="UniProtKB">
        <authorList>
            <consortium name="Ensembl"/>
        </authorList>
    </citation>
    <scope>IDENTIFICATION</scope>
</reference>
<dbReference type="PROSITE" id="PS50002">
    <property type="entry name" value="SH3"/>
    <property type="match status" value="1"/>
</dbReference>
<dbReference type="Pfam" id="PF00784">
    <property type="entry name" value="MyTH4"/>
    <property type="match status" value="2"/>
</dbReference>
<dbReference type="InterPro" id="IPR036106">
    <property type="entry name" value="MYSc_Myo7"/>
</dbReference>
<dbReference type="InterPro" id="IPR019749">
    <property type="entry name" value="Band_41_domain"/>
</dbReference>
<dbReference type="CDD" id="cd17092">
    <property type="entry name" value="FERM1_F1_Myosin-VII"/>
    <property type="match status" value="1"/>
</dbReference>
<dbReference type="Gene3D" id="2.30.30.40">
    <property type="entry name" value="SH3 Domains"/>
    <property type="match status" value="1"/>
</dbReference>
<dbReference type="GO" id="GO:0016459">
    <property type="term" value="C:myosin complex"/>
    <property type="evidence" value="ECO:0007669"/>
    <property type="project" value="UniProtKB-KW"/>
</dbReference>
<dbReference type="SMART" id="SM00139">
    <property type="entry name" value="MyTH4"/>
    <property type="match status" value="2"/>
</dbReference>
<dbReference type="InterPro" id="IPR041794">
    <property type="entry name" value="MyoVII_FERM_C2"/>
</dbReference>
<evidence type="ECO:0000256" key="9">
    <source>
        <dbReference type="ARBA" id="ARBA00023175"/>
    </source>
</evidence>
<reference evidence="18" key="3">
    <citation type="submission" date="2025-09" db="UniProtKB">
        <authorList>
            <consortium name="Ensembl"/>
        </authorList>
    </citation>
    <scope>IDENTIFICATION</scope>
</reference>
<comment type="similarity">
    <text evidence="2 12">Belongs to the TRAFAC class myosin-kinesin ATPase superfamily. Myosin family.</text>
</comment>
<dbReference type="PROSITE" id="PS51456">
    <property type="entry name" value="MYOSIN_MOTOR"/>
    <property type="match status" value="1"/>
</dbReference>
<dbReference type="InterPro" id="IPR001452">
    <property type="entry name" value="SH3_domain"/>
</dbReference>
<feature type="region of interest" description="Actin-binding" evidence="12">
    <location>
        <begin position="626"/>
        <end position="648"/>
    </location>
</feature>
<evidence type="ECO:0000256" key="11">
    <source>
        <dbReference type="PROSITE-ProRule" id="PRU00192"/>
    </source>
</evidence>
<keyword evidence="8 12" id="KW-0518">Myosin</keyword>
<evidence type="ECO:0000259" key="17">
    <source>
        <dbReference type="PROSITE" id="PS51456"/>
    </source>
</evidence>
<dbReference type="SMART" id="SM00326">
    <property type="entry name" value="SH3"/>
    <property type="match status" value="1"/>
</dbReference>
<keyword evidence="3 11" id="KW-0728">SH3 domain</keyword>
<feature type="domain" description="MyTH4" evidence="16">
    <location>
        <begin position="1656"/>
        <end position="1802"/>
    </location>
</feature>
<dbReference type="CDD" id="cd23767">
    <property type="entry name" value="IQCD"/>
    <property type="match status" value="1"/>
</dbReference>
<dbReference type="InterPro" id="IPR000299">
    <property type="entry name" value="FERM_domain"/>
</dbReference>
<evidence type="ECO:0000256" key="8">
    <source>
        <dbReference type="ARBA" id="ARBA00023123"/>
    </source>
</evidence>
<dbReference type="Gene3D" id="1.10.10.820">
    <property type="match status" value="1"/>
</dbReference>
<dbReference type="GO" id="GO:0003774">
    <property type="term" value="F:cytoskeletal motor activity"/>
    <property type="evidence" value="ECO:0007669"/>
    <property type="project" value="UniProtKB-UniRule"/>
</dbReference>
<dbReference type="InterPro" id="IPR036961">
    <property type="entry name" value="Kinesin_motor_dom_sf"/>
</dbReference>
<dbReference type="Ensembl" id="ENSSAUT00010005555.1">
    <property type="protein sequence ID" value="ENSSAUP00010005156.1"/>
    <property type="gene ID" value="ENSSAUG00010002598.1"/>
</dbReference>
<dbReference type="Gene3D" id="1.20.80.10">
    <property type="match status" value="2"/>
</dbReference>
<keyword evidence="6 12" id="KW-0547">Nucleotide-binding</keyword>
<dbReference type="SUPFAM" id="SSF50729">
    <property type="entry name" value="PH domain-like"/>
    <property type="match status" value="1"/>
</dbReference>
<evidence type="ECO:0000256" key="7">
    <source>
        <dbReference type="ARBA" id="ARBA00022840"/>
    </source>
</evidence>
<dbReference type="OMA" id="KHYRSYR"/>
<dbReference type="SMART" id="SM00295">
    <property type="entry name" value="B41"/>
    <property type="match status" value="2"/>
</dbReference>
<dbReference type="Gene3D" id="1.20.58.530">
    <property type="match status" value="1"/>
</dbReference>
<dbReference type="GO" id="GO:0003779">
    <property type="term" value="F:actin binding"/>
    <property type="evidence" value="ECO:0007669"/>
    <property type="project" value="UniProtKB-KW"/>
</dbReference>
<evidence type="ECO:0000259" key="14">
    <source>
        <dbReference type="PROSITE" id="PS50002"/>
    </source>
</evidence>
<dbReference type="Gene3D" id="1.20.120.720">
    <property type="entry name" value="Myosin VI head, motor domain, U50 subdomain"/>
    <property type="match status" value="1"/>
</dbReference>
<dbReference type="InterPro" id="IPR041793">
    <property type="entry name" value="MyoVII_FERM_C1"/>
</dbReference>
<dbReference type="Proteomes" id="UP000472265">
    <property type="component" value="Chromosome 13"/>
</dbReference>
<evidence type="ECO:0000313" key="19">
    <source>
        <dbReference type="Proteomes" id="UP000472265"/>
    </source>
</evidence>
<dbReference type="SMART" id="SM00242">
    <property type="entry name" value="MYSc"/>
    <property type="match status" value="1"/>
</dbReference>
<dbReference type="SUPFAM" id="SSF52540">
    <property type="entry name" value="P-loop containing nucleoside triphosphate hydrolases"/>
    <property type="match status" value="2"/>
</dbReference>
<proteinExistence type="inferred from homology"/>
<keyword evidence="4" id="KW-0963">Cytoplasm</keyword>
<dbReference type="Gene3D" id="1.25.40.530">
    <property type="entry name" value="MyTH4 domain"/>
    <property type="match status" value="2"/>
</dbReference>
<sequence>MCFLMQGDYVWLDLKTGREFDVPVGAVVKLCDSGQIQVLDDEGREHSISPQNATNIKPMHPTSVHGVEDMIRLGDLNEAGILRNLLIRYNECVIYTYTGSILVAVNPYQLLPIYTPDQIRLYTNKKIGELPPHIFAIADNCYFNMQRNNKDQCCIISGESGAGKTESTKLILQFLAAISGQHSWIEQQVLEATPILEAFGNAKTIRNDNSSRFGKYIDIHFNKRGAIEGAKIEQYLLEKSRVCRQNPDERNYHIFYCMLRGMAPDMKAKLGLGLATDYSYLTMGRCTACDGRNDLNDYSSILSAMKVLMFTETENWEISKLLAAILHMGNLRFEGTMNGKYMHCFKLTIFTTSLSITGVEPKDVMVCLTTRTLITRGESVTTPLSVEQGLDVRDAFVKGIYGRLFVWIVDKINAAIYRPPSCESNIIRRSIGLLDIFGFENFIVNSFEQLCINFANENLQQFFVRHVFKLEQEEYNLEDISWQHIEFTDNQDALDMIANKPMNIISLIDEESKFPKGTDATMLYKLNSQHKLNSNYIPPKNSYETQFGIQHFAGVVHYETRGFLEKNRDSLHTDIIQLVHSSKNKFIKQIFQADVAMVRPTISDLYFGVETRKRSPTLSSQFKRSLEMLMRTLSVCQPFFVRCIKPNELKKPMIFDRELCIRQLRYSGMMETIRIRRAGYPIRYTFAEFVERYRVLMPGTKPEDLRGTCQKIILARLGKHDDWQIGKTKIFLKDHHDMQLEIERDTAITDKVILIQKAVRGLKERTNFLRLKSAVTFIQKVWRGYQCRKNYQIMKSGFLRLQAVYRSRKYCRSYQMTRLRVKLIQARCRGFLIRRTFWRRLRAVLTLQAYTRGMIARRLCQRLRAEVNNTERQRLAEEEKLRNQMTARRAKAEAERKHQERLVQLAQQQEEREREEKEEARRKKELLEQMEREKEQPVDHSDMVDRMFGFLGNAGPLPNQDGQAPAGFEVCVYCFYSAIKLLLNIPRGEEAEEEVLNEAPPLPEEEDEDLSEYKFSKFAATYFQGVSTHTYIRRPLKQPLLFHEDEGDQLAALAVWITVLRFMGDLPEPKSQLVLNDGSEKIPVMTKIYETLGKRTYKRELQELQVEEEVRCDYGLAGNSMLEDRPTSNLEKLHFIIGNGILRPALRDEIYCQICKQLSQNTSKSSHARGWILLSLCVGCFAPSEKFVKYLRTFLINGPPGYAPYCEERLRRTFVNRTRTQPPSWLELQATKSKKPIMLPVTFMDGTTKTLLADSATTASELCNALADKINLRDRFGFSLYIALFDKVSSLGSGSDHVMDAVSQCEQYAKEQGAQERNAPWRLFFRKEIFNPWHNPAEDYVANNLIYQQIVRGVKFGEYRCEREEDLAELASQQYYVDYGSEILQDRLLSLIPSYIPDREITSTKTAEKWVQLIINAHKKGLHSKRRPNTQRVKEDVVDFARLKWPLLFSRFYEAFKFSGCLPKNDVIVAVNWTGVYFVDEQEQVLLELSFPEITAVGGKLQGQSFTLATIKGDEYTFTSNNAEDIRDLVVAFLEGLRKRSKYVVGLLDCPNPVDSTFLSFSKGDLIILDEHVGEHVMNSGWAHGINDRTKQRGDFPADCVYVLPTITRPQYDLVVMSSQPILCSVCFIFSRPPPKSTLSRVMISKSRGKERLWSCTREPLKQPLLKKVLAHEELCQEASAPVMKYMGDYPSKRVRSVNELTDLIFEGALKAEPLKDEIFCQILKQLTDNHIKYSEEKGWELLWLCTGLFPPSNILLPHVQKFLQAKKHYPLAPDCMQRLQKALRNGSRKYPPHLVEVEAIQHKTTQIFHKVYFPDDSDEVFEVESSTKAKDFCHNISGRLLLKSSEGFSLFVKITDKVISVPDGDFFFDFVRHLTDWIKKARHVKDGVVPSLTYQVFFMKKLWTNTMPGKDSMGDSIFHYYQELPKYLRGYHKCPKEEVHQLAALIYRVKFEEDKSSFQNISKILKELVPQDQIRHLSPDDWKRSIMALFNKHAGKTREEAKLSFLKIIYKWPTFGSAFFEVKQTTDPNYPETLLIAINKHGVSLIDPKSKDILTTHPFTKISNWSSGNTYFHITIGNLVRGSKLLCETSLGYKMDDLLTSYISQMLTTMTKQRSTRGNSK</sequence>
<evidence type="ECO:0000313" key="18">
    <source>
        <dbReference type="Ensembl" id="ENSSAUP00010005156.1"/>
    </source>
</evidence>
<evidence type="ECO:0000256" key="13">
    <source>
        <dbReference type="SAM" id="MobiDB-lite"/>
    </source>
</evidence>
<dbReference type="PROSITE" id="PS51016">
    <property type="entry name" value="MYTH4"/>
    <property type="match status" value="2"/>
</dbReference>
<keyword evidence="5" id="KW-0677">Repeat</keyword>
<dbReference type="InterPro" id="IPR000048">
    <property type="entry name" value="IQ_motif_EF-hand-BS"/>
</dbReference>
<feature type="compositionally biased region" description="Basic and acidic residues" evidence="13">
    <location>
        <begin position="909"/>
        <end position="922"/>
    </location>
</feature>
<dbReference type="InterPro" id="IPR002404">
    <property type="entry name" value="IRS_PTB"/>
</dbReference>
<dbReference type="InterPro" id="IPR057130">
    <property type="entry name" value="Myosin_VII_N"/>
</dbReference>
<dbReference type="InParanoid" id="A0A671TUX3"/>
<keyword evidence="19" id="KW-1185">Reference proteome</keyword>
<dbReference type="Pfam" id="PF02174">
    <property type="entry name" value="IRS"/>
    <property type="match status" value="1"/>
</dbReference>
<dbReference type="GO" id="GO:0009887">
    <property type="term" value="P:animal organ morphogenesis"/>
    <property type="evidence" value="ECO:0007669"/>
    <property type="project" value="UniProtKB-ARBA"/>
</dbReference>
<dbReference type="GeneTree" id="ENSGT00940000155350"/>
<dbReference type="GO" id="GO:0005902">
    <property type="term" value="C:microvillus"/>
    <property type="evidence" value="ECO:0007669"/>
    <property type="project" value="UniProtKB-ARBA"/>
</dbReference>
<dbReference type="InterPro" id="IPR038185">
    <property type="entry name" value="MyTH4_dom_sf"/>
</dbReference>
<dbReference type="PROSITE" id="PS50096">
    <property type="entry name" value="IQ"/>
    <property type="match status" value="3"/>
</dbReference>
<dbReference type="Pfam" id="PF00063">
    <property type="entry name" value="Myosin_head"/>
    <property type="match status" value="1"/>
</dbReference>
<dbReference type="Gene3D" id="3.40.850.10">
    <property type="entry name" value="Kinesin motor domain"/>
    <property type="match status" value="1"/>
</dbReference>
<accession>A0A671TUX3</accession>
<dbReference type="Pfam" id="PF21989">
    <property type="entry name" value="RA_2"/>
    <property type="match status" value="2"/>
</dbReference>
<dbReference type="Pfam" id="PF21998">
    <property type="entry name" value="FERM_C1_MyoVII"/>
    <property type="match status" value="1"/>
</dbReference>
<comment type="subcellular location">
    <subcellularLocation>
        <location evidence="1">Cytoplasm</location>
    </subcellularLocation>
</comment>
<dbReference type="InterPro" id="IPR001609">
    <property type="entry name" value="Myosin_head_motor_dom-like"/>
</dbReference>
<dbReference type="PROSITE" id="PS50057">
    <property type="entry name" value="FERM_3"/>
    <property type="match status" value="2"/>
</dbReference>
<evidence type="ECO:0000256" key="5">
    <source>
        <dbReference type="ARBA" id="ARBA00022737"/>
    </source>
</evidence>
<evidence type="ECO:0000256" key="12">
    <source>
        <dbReference type="PROSITE-ProRule" id="PRU00782"/>
    </source>
</evidence>
<dbReference type="InterPro" id="IPR011993">
    <property type="entry name" value="PH-like_dom_sf"/>
</dbReference>